<dbReference type="Gene3D" id="3.30.200.20">
    <property type="entry name" value="Phosphorylase Kinase, domain 1"/>
    <property type="match status" value="1"/>
</dbReference>
<keyword evidence="2" id="KW-0723">Serine/threonine-protein kinase</keyword>
<dbReference type="InterPro" id="IPR017441">
    <property type="entry name" value="Protein_kinase_ATP_BS"/>
</dbReference>
<name>A0A9W4NDB5_9EURO</name>
<dbReference type="SMART" id="SM00220">
    <property type="entry name" value="S_TKc"/>
    <property type="match status" value="1"/>
</dbReference>
<dbReference type="GO" id="GO:0004674">
    <property type="term" value="F:protein serine/threonine kinase activity"/>
    <property type="evidence" value="ECO:0007669"/>
    <property type="project" value="UniProtKB-KW"/>
</dbReference>
<evidence type="ECO:0000256" key="1">
    <source>
        <dbReference type="ARBA" id="ARBA00012513"/>
    </source>
</evidence>
<keyword evidence="3" id="KW-0808">Transferase</keyword>
<keyword evidence="6 9" id="KW-0067">ATP-binding</keyword>
<dbReference type="AlphaFoldDB" id="A0A9W4NDB5"/>
<feature type="domain" description="Protein kinase" evidence="10">
    <location>
        <begin position="88"/>
        <end position="435"/>
    </location>
</feature>
<evidence type="ECO:0000256" key="3">
    <source>
        <dbReference type="ARBA" id="ARBA00022679"/>
    </source>
</evidence>
<proteinExistence type="predicted"/>
<dbReference type="Pfam" id="PF00069">
    <property type="entry name" value="Pkinase"/>
    <property type="match status" value="1"/>
</dbReference>
<dbReference type="GO" id="GO:0005737">
    <property type="term" value="C:cytoplasm"/>
    <property type="evidence" value="ECO:0007669"/>
    <property type="project" value="TreeGrafter"/>
</dbReference>
<evidence type="ECO:0000256" key="6">
    <source>
        <dbReference type="ARBA" id="ARBA00022840"/>
    </source>
</evidence>
<keyword evidence="5" id="KW-0418">Kinase</keyword>
<accession>A0A9W4NDB5</accession>
<feature type="binding site" evidence="9">
    <location>
        <position position="117"/>
    </location>
    <ligand>
        <name>ATP</name>
        <dbReference type="ChEBI" id="CHEBI:30616"/>
    </ligand>
</feature>
<evidence type="ECO:0000256" key="7">
    <source>
        <dbReference type="ARBA" id="ARBA00047899"/>
    </source>
</evidence>
<dbReference type="SUPFAM" id="SSF56112">
    <property type="entry name" value="Protein kinase-like (PK-like)"/>
    <property type="match status" value="1"/>
</dbReference>
<dbReference type="Gene3D" id="1.10.510.10">
    <property type="entry name" value="Transferase(Phosphotransferase) domain 1"/>
    <property type="match status" value="1"/>
</dbReference>
<dbReference type="OrthoDB" id="97518at2759"/>
<evidence type="ECO:0000313" key="11">
    <source>
        <dbReference type="EMBL" id="CAG8364647.1"/>
    </source>
</evidence>
<dbReference type="GO" id="GO:0000245">
    <property type="term" value="P:spliceosomal complex assembly"/>
    <property type="evidence" value="ECO:0007669"/>
    <property type="project" value="TreeGrafter"/>
</dbReference>
<evidence type="ECO:0000256" key="5">
    <source>
        <dbReference type="ARBA" id="ARBA00022777"/>
    </source>
</evidence>
<comment type="catalytic activity">
    <reaction evidence="8">
        <text>L-seryl-[protein] + ATP = O-phospho-L-seryl-[protein] + ADP + H(+)</text>
        <dbReference type="Rhea" id="RHEA:17989"/>
        <dbReference type="Rhea" id="RHEA-COMP:9863"/>
        <dbReference type="Rhea" id="RHEA-COMP:11604"/>
        <dbReference type="ChEBI" id="CHEBI:15378"/>
        <dbReference type="ChEBI" id="CHEBI:29999"/>
        <dbReference type="ChEBI" id="CHEBI:30616"/>
        <dbReference type="ChEBI" id="CHEBI:83421"/>
        <dbReference type="ChEBI" id="CHEBI:456216"/>
        <dbReference type="EC" id="2.7.11.1"/>
    </reaction>
</comment>
<dbReference type="PROSITE" id="PS00107">
    <property type="entry name" value="PROTEIN_KINASE_ATP"/>
    <property type="match status" value="1"/>
</dbReference>
<evidence type="ECO:0000256" key="8">
    <source>
        <dbReference type="ARBA" id="ARBA00048679"/>
    </source>
</evidence>
<gene>
    <name evidence="11" type="ORF">PSALAMII_LOCUS3986</name>
</gene>
<dbReference type="InterPro" id="IPR051334">
    <property type="entry name" value="SRPK"/>
</dbReference>
<evidence type="ECO:0000313" key="12">
    <source>
        <dbReference type="Proteomes" id="UP001152592"/>
    </source>
</evidence>
<evidence type="ECO:0000256" key="4">
    <source>
        <dbReference type="ARBA" id="ARBA00022741"/>
    </source>
</evidence>
<dbReference type="EC" id="2.7.11.1" evidence="1"/>
<dbReference type="GO" id="GO:0005634">
    <property type="term" value="C:nucleus"/>
    <property type="evidence" value="ECO:0007669"/>
    <property type="project" value="TreeGrafter"/>
</dbReference>
<evidence type="ECO:0000256" key="2">
    <source>
        <dbReference type="ARBA" id="ARBA00022527"/>
    </source>
</evidence>
<dbReference type="PANTHER" id="PTHR47634:SF9">
    <property type="entry name" value="PROTEIN KINASE DOMAIN-CONTAINING PROTEIN-RELATED"/>
    <property type="match status" value="1"/>
</dbReference>
<evidence type="ECO:0000256" key="9">
    <source>
        <dbReference type="PROSITE-ProRule" id="PRU10141"/>
    </source>
</evidence>
<dbReference type="GO" id="GO:0050684">
    <property type="term" value="P:regulation of mRNA processing"/>
    <property type="evidence" value="ECO:0007669"/>
    <property type="project" value="TreeGrafter"/>
</dbReference>
<keyword evidence="4 9" id="KW-0547">Nucleotide-binding</keyword>
<dbReference type="PANTHER" id="PTHR47634">
    <property type="entry name" value="PROTEIN KINASE DOMAIN-CONTAINING PROTEIN-RELATED"/>
    <property type="match status" value="1"/>
</dbReference>
<organism evidence="11 12">
    <name type="scientific">Penicillium salamii</name>
    <dbReference type="NCBI Taxonomy" id="1612424"/>
    <lineage>
        <taxon>Eukaryota</taxon>
        <taxon>Fungi</taxon>
        <taxon>Dikarya</taxon>
        <taxon>Ascomycota</taxon>
        <taxon>Pezizomycotina</taxon>
        <taxon>Eurotiomycetes</taxon>
        <taxon>Eurotiomycetidae</taxon>
        <taxon>Eurotiales</taxon>
        <taxon>Aspergillaceae</taxon>
        <taxon>Penicillium</taxon>
    </lineage>
</organism>
<sequence>MRCAQKALRIPPWVWRPRYASPVSNLHGSPLFSSSRLRYSSLTTPSCDEAPKEPRIVYNWVDGAETLEYYQPGGYHPVMIGDMLHKRYQIVDKLGYGGYSTVWLAHDTNSKQYVAVKVGISDTPSHETQNLRAIAQRHGSFHEHPGRDAIPLPLDEFEISGPNGTHHCYTMWPARCNLREVSFSRLFPLEVTRALCYRLTQAIAYTHLQGYANGDVHLGKILVKLPSLDQLSIEQFYETYDEPETWEITRRDGKPLSPNVPAKAVVPLYLGKGAEKFTLSDTCIILSDFGESFNPTSNSRKGEDCHTPLAYRPPEARFQPKAPLSFSADIWILGACIWEILGMKVIFSSEWYSADEWSERGRFFDVNGRPTEGRYVWPPIEQAFEEDVQQYRRKGHVGEYGKEETAAILDLMRRMFAYLPEDRPTAEEIFKSEWMVNWCLPEFEKSLRPSRAFSISLYHSPRVGLIASPPLPCKFLISSNF</sequence>
<dbReference type="EMBL" id="CAJVPD010000199">
    <property type="protein sequence ID" value="CAG8364647.1"/>
    <property type="molecule type" value="Genomic_DNA"/>
</dbReference>
<dbReference type="GO" id="GO:0005524">
    <property type="term" value="F:ATP binding"/>
    <property type="evidence" value="ECO:0007669"/>
    <property type="project" value="UniProtKB-UniRule"/>
</dbReference>
<comment type="catalytic activity">
    <reaction evidence="7">
        <text>L-threonyl-[protein] + ATP = O-phospho-L-threonyl-[protein] + ADP + H(+)</text>
        <dbReference type="Rhea" id="RHEA:46608"/>
        <dbReference type="Rhea" id="RHEA-COMP:11060"/>
        <dbReference type="Rhea" id="RHEA-COMP:11605"/>
        <dbReference type="ChEBI" id="CHEBI:15378"/>
        <dbReference type="ChEBI" id="CHEBI:30013"/>
        <dbReference type="ChEBI" id="CHEBI:30616"/>
        <dbReference type="ChEBI" id="CHEBI:61977"/>
        <dbReference type="ChEBI" id="CHEBI:456216"/>
        <dbReference type="EC" id="2.7.11.1"/>
    </reaction>
</comment>
<dbReference type="PROSITE" id="PS50011">
    <property type="entry name" value="PROTEIN_KINASE_DOM"/>
    <property type="match status" value="1"/>
</dbReference>
<dbReference type="InterPro" id="IPR000719">
    <property type="entry name" value="Prot_kinase_dom"/>
</dbReference>
<comment type="caution">
    <text evidence="11">The sequence shown here is derived from an EMBL/GenBank/DDBJ whole genome shotgun (WGS) entry which is preliminary data.</text>
</comment>
<dbReference type="InterPro" id="IPR011009">
    <property type="entry name" value="Kinase-like_dom_sf"/>
</dbReference>
<evidence type="ECO:0000259" key="10">
    <source>
        <dbReference type="PROSITE" id="PS50011"/>
    </source>
</evidence>
<dbReference type="Proteomes" id="UP001152592">
    <property type="component" value="Unassembled WGS sequence"/>
</dbReference>
<protein>
    <recommendedName>
        <fullName evidence="1">non-specific serine/threonine protein kinase</fullName>
        <ecNumber evidence="1">2.7.11.1</ecNumber>
    </recommendedName>
</protein>
<reference evidence="11" key="1">
    <citation type="submission" date="2021-07" db="EMBL/GenBank/DDBJ databases">
        <authorList>
            <person name="Branca A.L. A."/>
        </authorList>
    </citation>
    <scope>NUCLEOTIDE SEQUENCE</scope>
</reference>